<feature type="region of interest" description="Disordered" evidence="1">
    <location>
        <begin position="1"/>
        <end position="21"/>
    </location>
</feature>
<evidence type="ECO:0000313" key="3">
    <source>
        <dbReference type="Proteomes" id="UP000760494"/>
    </source>
</evidence>
<feature type="compositionally biased region" description="Polar residues" evidence="1">
    <location>
        <begin position="229"/>
        <end position="245"/>
    </location>
</feature>
<feature type="region of interest" description="Disordered" evidence="1">
    <location>
        <begin position="37"/>
        <end position="107"/>
    </location>
</feature>
<sequence length="508" mass="55658">TTDLENRRDEAARQGRAARSEDKIIAAQNRLRIIQRSSEDLRGELERMRIDNTRARPSTRDTQPSLQGQPVSSSRQRHRTISSSSDADSTTAIWGSPEESRISNTYQPATLSAEGFYQSTSTQPYSNYQPSIGFQQNVVPQSPSWQTSPVQQQAYYQTYTTSNPGPSLTTTSGQGDSTDYTSTESSEDEHVDELRSPYWGSRRQFRDALASASTRSDINFAPRRRSHYQPASRSAVDETTANPSLMTERPSSSRHRRPSSNTTNTAAGSSRPPRIGGPVLPSPADRLPQHMVAPIHSHPFRPWTPIPPPSVLNAPAYDFSQVIYPSQSYAGYGQSGPSEYQYSTGGAPPNIEAIRPRIQLGINQSNQERGPVGSDSGIHMSGISAGYLQQPHGQRESTPHTLVNASQNAIPRWMPTPLLGSHTTQSASRSPVSHQQVAARGAQRQSETSPQLGDVNTEAGRSVLPTGHIEQPSGQRGGNPSPLRTEAYGTSGQGREPPRGMRRRRQQD</sequence>
<feature type="region of interest" description="Disordered" evidence="1">
    <location>
        <begin position="413"/>
        <end position="508"/>
    </location>
</feature>
<proteinExistence type="predicted"/>
<protein>
    <submittedName>
        <fullName evidence="2">Uncharacterized protein</fullName>
    </submittedName>
</protein>
<organism evidence="2 3">
    <name type="scientific">Fusarium fujikuroi</name>
    <name type="common">Bakanae and foot rot disease fungus</name>
    <name type="synonym">Gibberella fujikuroi</name>
    <dbReference type="NCBI Taxonomy" id="5127"/>
    <lineage>
        <taxon>Eukaryota</taxon>
        <taxon>Fungi</taxon>
        <taxon>Dikarya</taxon>
        <taxon>Ascomycota</taxon>
        <taxon>Pezizomycotina</taxon>
        <taxon>Sordariomycetes</taxon>
        <taxon>Hypocreomycetidae</taxon>
        <taxon>Hypocreales</taxon>
        <taxon>Nectriaceae</taxon>
        <taxon>Fusarium</taxon>
        <taxon>Fusarium fujikuroi species complex</taxon>
    </lineage>
</organism>
<gene>
    <name evidence="2" type="ORF">C2S_9784</name>
</gene>
<feature type="compositionally biased region" description="Low complexity" evidence="1">
    <location>
        <begin position="81"/>
        <end position="93"/>
    </location>
</feature>
<feature type="compositionally biased region" description="Low complexity" evidence="1">
    <location>
        <begin position="259"/>
        <end position="270"/>
    </location>
</feature>
<dbReference type="EMBL" id="CABFJX010000377">
    <property type="protein sequence ID" value="VTT75165.1"/>
    <property type="molecule type" value="Genomic_DNA"/>
</dbReference>
<reference evidence="2" key="1">
    <citation type="submission" date="2019-05" db="EMBL/GenBank/DDBJ databases">
        <authorList>
            <person name="Piombo E."/>
        </authorList>
    </citation>
    <scope>NUCLEOTIDE SEQUENCE</scope>
    <source>
        <strain evidence="2">C2S</strain>
    </source>
</reference>
<dbReference type="AlphaFoldDB" id="A0A9Q9RUM4"/>
<feature type="compositionally biased region" description="Polar residues" evidence="1">
    <location>
        <begin position="60"/>
        <end position="74"/>
    </location>
</feature>
<evidence type="ECO:0000256" key="1">
    <source>
        <dbReference type="SAM" id="MobiDB-lite"/>
    </source>
</evidence>
<accession>A0A9Q9RUM4</accession>
<feature type="compositionally biased region" description="Basic and acidic residues" evidence="1">
    <location>
        <begin position="37"/>
        <end position="54"/>
    </location>
</feature>
<feature type="region of interest" description="Disordered" evidence="1">
    <location>
        <begin position="216"/>
        <end position="284"/>
    </location>
</feature>
<evidence type="ECO:0000313" key="2">
    <source>
        <dbReference type="EMBL" id="VTT75165.1"/>
    </source>
</evidence>
<feature type="compositionally biased region" description="Polar residues" evidence="1">
    <location>
        <begin position="421"/>
        <end position="436"/>
    </location>
</feature>
<dbReference type="Proteomes" id="UP000760494">
    <property type="component" value="Unassembled WGS sequence"/>
</dbReference>
<comment type="caution">
    <text evidence="2">The sequence shown here is derived from an EMBL/GenBank/DDBJ whole genome shotgun (WGS) entry which is preliminary data.</text>
</comment>
<feature type="compositionally biased region" description="Polar residues" evidence="1">
    <location>
        <begin position="162"/>
        <end position="175"/>
    </location>
</feature>
<feature type="region of interest" description="Disordered" evidence="1">
    <location>
        <begin position="159"/>
        <end position="197"/>
    </location>
</feature>
<feature type="non-terminal residue" evidence="2">
    <location>
        <position position="508"/>
    </location>
</feature>
<name>A0A9Q9RUM4_FUSFU</name>